<name>A0A242N5T9_CABSO</name>
<dbReference type="Gene3D" id="3.40.50.2300">
    <property type="match status" value="1"/>
</dbReference>
<accession>A0A242N5T9</accession>
<evidence type="ECO:0000259" key="3">
    <source>
        <dbReference type="PROSITE" id="PS50110"/>
    </source>
</evidence>
<dbReference type="InterPro" id="IPR011006">
    <property type="entry name" value="CheY-like_superfamily"/>
</dbReference>
<evidence type="ECO:0000313" key="4">
    <source>
        <dbReference type="EMBL" id="OTP79011.1"/>
    </source>
</evidence>
<dbReference type="Pfam" id="PF00072">
    <property type="entry name" value="Response_reg"/>
    <property type="match status" value="1"/>
</dbReference>
<dbReference type="SUPFAM" id="SSF52172">
    <property type="entry name" value="CheY-like"/>
    <property type="match status" value="1"/>
</dbReference>
<dbReference type="InterPro" id="IPR001789">
    <property type="entry name" value="Sig_transdc_resp-reg_receiver"/>
</dbReference>
<comment type="caution">
    <text evidence="4">The sequence shown here is derived from an EMBL/GenBank/DDBJ whole genome shotgun (WGS) entry which is preliminary data.</text>
</comment>
<evidence type="ECO:0000256" key="1">
    <source>
        <dbReference type="ARBA" id="ARBA00022553"/>
    </source>
</evidence>
<gene>
    <name evidence="4" type="ORF">PAMC26577_02670</name>
</gene>
<evidence type="ECO:0000256" key="2">
    <source>
        <dbReference type="PROSITE-ProRule" id="PRU00169"/>
    </source>
</evidence>
<dbReference type="PROSITE" id="PS50110">
    <property type="entry name" value="RESPONSE_REGULATORY"/>
    <property type="match status" value="1"/>
</dbReference>
<reference evidence="4 5" key="1">
    <citation type="submission" date="2017-03" db="EMBL/GenBank/DDBJ databases">
        <title>Genome analysis of strain PAMC 26577.</title>
        <authorList>
            <person name="Oh H.-M."/>
            <person name="Yang J.-A."/>
        </authorList>
    </citation>
    <scope>NUCLEOTIDE SEQUENCE [LARGE SCALE GENOMIC DNA]</scope>
    <source>
        <strain evidence="4 5">PAMC 26577</strain>
    </source>
</reference>
<sequence length="114" mass="12082">MKVLLVDDNSASADALGALVASMGHEALVAYGGERAVELAQTTAFDLILLDLQLGDTDGRAVCADVRREGLSRHAQILAMTGHVGLEQGVSLGDFNGYVLKPLEFDRLEELLTA</sequence>
<dbReference type="EMBL" id="NBTZ01000018">
    <property type="protein sequence ID" value="OTP79011.1"/>
    <property type="molecule type" value="Genomic_DNA"/>
</dbReference>
<protein>
    <submittedName>
        <fullName evidence="4">Two-component hybrid sensor and regulator</fullName>
    </submittedName>
</protein>
<dbReference type="GO" id="GO:0000160">
    <property type="term" value="P:phosphorelay signal transduction system"/>
    <property type="evidence" value="ECO:0007669"/>
    <property type="project" value="InterPro"/>
</dbReference>
<feature type="domain" description="Response regulatory" evidence="3">
    <location>
        <begin position="2"/>
        <end position="114"/>
    </location>
</feature>
<dbReference type="PANTHER" id="PTHR44591">
    <property type="entry name" value="STRESS RESPONSE REGULATOR PROTEIN 1"/>
    <property type="match status" value="1"/>
</dbReference>
<organism evidence="4 5">
    <name type="scientific">Caballeronia sordidicola</name>
    <name type="common">Burkholderia sordidicola</name>
    <dbReference type="NCBI Taxonomy" id="196367"/>
    <lineage>
        <taxon>Bacteria</taxon>
        <taxon>Pseudomonadati</taxon>
        <taxon>Pseudomonadota</taxon>
        <taxon>Betaproteobacteria</taxon>
        <taxon>Burkholderiales</taxon>
        <taxon>Burkholderiaceae</taxon>
        <taxon>Caballeronia</taxon>
    </lineage>
</organism>
<dbReference type="InterPro" id="IPR050595">
    <property type="entry name" value="Bact_response_regulator"/>
</dbReference>
<dbReference type="RefSeq" id="WP_075359440.1">
    <property type="nucleotide sequence ID" value="NZ_MSRG01000071.1"/>
</dbReference>
<dbReference type="Proteomes" id="UP000195221">
    <property type="component" value="Unassembled WGS sequence"/>
</dbReference>
<proteinExistence type="predicted"/>
<dbReference type="SMART" id="SM00448">
    <property type="entry name" value="REC"/>
    <property type="match status" value="1"/>
</dbReference>
<dbReference type="PANTHER" id="PTHR44591:SF3">
    <property type="entry name" value="RESPONSE REGULATORY DOMAIN-CONTAINING PROTEIN"/>
    <property type="match status" value="1"/>
</dbReference>
<evidence type="ECO:0000313" key="5">
    <source>
        <dbReference type="Proteomes" id="UP000195221"/>
    </source>
</evidence>
<dbReference type="AlphaFoldDB" id="A0A242N5T9"/>
<keyword evidence="1 2" id="KW-0597">Phosphoprotein</keyword>
<feature type="modified residue" description="4-aspartylphosphate" evidence="2">
    <location>
        <position position="51"/>
    </location>
</feature>